<dbReference type="HAMAP" id="MF_01382">
    <property type="entry name" value="SecA"/>
    <property type="match status" value="1"/>
</dbReference>
<evidence type="ECO:0000256" key="7">
    <source>
        <dbReference type="ARBA" id="ARBA00022519"/>
    </source>
</evidence>
<evidence type="ECO:0000259" key="18">
    <source>
        <dbReference type="PROSITE" id="PS51192"/>
    </source>
</evidence>
<dbReference type="RefSeq" id="WP_322497711.1">
    <property type="nucleotide sequence ID" value="NZ_JARGYT010000029.1"/>
</dbReference>
<dbReference type="InterPro" id="IPR011115">
    <property type="entry name" value="SecA_DEAD"/>
</dbReference>
<dbReference type="CDD" id="cd17928">
    <property type="entry name" value="DEXDc_SecA"/>
    <property type="match status" value="1"/>
</dbReference>
<keyword evidence="15 16" id="KW-0472">Membrane</keyword>
<evidence type="ECO:0000259" key="19">
    <source>
        <dbReference type="PROSITE" id="PS51194"/>
    </source>
</evidence>
<evidence type="ECO:0000256" key="14">
    <source>
        <dbReference type="ARBA" id="ARBA00023010"/>
    </source>
</evidence>
<dbReference type="Gene3D" id="3.10.450.50">
    <property type="match status" value="1"/>
</dbReference>
<evidence type="ECO:0000313" key="22">
    <source>
        <dbReference type="Proteomes" id="UP001293791"/>
    </source>
</evidence>
<keyword evidence="14 16" id="KW-0811">Translocation</keyword>
<dbReference type="Gene3D" id="3.90.1440.10">
    <property type="entry name" value="SecA, preprotein cross-linking domain"/>
    <property type="match status" value="1"/>
</dbReference>
<dbReference type="PROSITE" id="PS51192">
    <property type="entry name" value="HELICASE_ATP_BIND_1"/>
    <property type="match status" value="1"/>
</dbReference>
<dbReference type="Pfam" id="PF01043">
    <property type="entry name" value="SecA_PP_bind"/>
    <property type="match status" value="1"/>
</dbReference>
<dbReference type="Gene3D" id="3.40.50.300">
    <property type="entry name" value="P-loop containing nucleotide triphosphate hydrolases"/>
    <property type="match status" value="2"/>
</dbReference>
<evidence type="ECO:0000259" key="20">
    <source>
        <dbReference type="PROSITE" id="PS51196"/>
    </source>
</evidence>
<gene>
    <name evidence="16" type="primary">secA</name>
    <name evidence="21" type="ORF">Cyrtocomes_00607</name>
</gene>
<dbReference type="SUPFAM" id="SSF52540">
    <property type="entry name" value="P-loop containing nucleoside triphosphate hydrolases"/>
    <property type="match status" value="2"/>
</dbReference>
<evidence type="ECO:0000256" key="10">
    <source>
        <dbReference type="ARBA" id="ARBA00022833"/>
    </source>
</evidence>
<evidence type="ECO:0000256" key="16">
    <source>
        <dbReference type="HAMAP-Rule" id="MF_01382"/>
    </source>
</evidence>
<keyword evidence="10" id="KW-0862">Zinc</keyword>
<dbReference type="InterPro" id="IPR014018">
    <property type="entry name" value="SecA_motor_DEAD"/>
</dbReference>
<comment type="catalytic activity">
    <reaction evidence="16">
        <text>ATP + H2O + cellular proteinSide 1 = ADP + phosphate + cellular proteinSide 2.</text>
        <dbReference type="EC" id="7.4.2.8"/>
    </reaction>
</comment>
<keyword evidence="13 16" id="KW-1278">Translocase</keyword>
<protein>
    <recommendedName>
        <fullName evidence="16 17">Protein translocase subunit SecA</fullName>
        <ecNumber evidence="16">7.4.2.8</ecNumber>
    </recommendedName>
</protein>
<keyword evidence="8" id="KW-0479">Metal-binding</keyword>
<keyword evidence="11 16" id="KW-0067">ATP-binding</keyword>
<evidence type="ECO:0000256" key="1">
    <source>
        <dbReference type="ARBA" id="ARBA00001947"/>
    </source>
</evidence>
<comment type="cofactor">
    <cofactor evidence="1">
        <name>Zn(2+)</name>
        <dbReference type="ChEBI" id="CHEBI:29105"/>
    </cofactor>
</comment>
<dbReference type="Proteomes" id="UP001293791">
    <property type="component" value="Unassembled WGS sequence"/>
</dbReference>
<comment type="caution">
    <text evidence="21">The sequence shown here is derived from an EMBL/GenBank/DDBJ whole genome shotgun (WGS) entry which is preliminary data.</text>
</comment>
<feature type="binding site" evidence="16">
    <location>
        <position position="87"/>
    </location>
    <ligand>
        <name>ATP</name>
        <dbReference type="ChEBI" id="CHEBI:30616"/>
    </ligand>
</feature>
<evidence type="ECO:0000256" key="8">
    <source>
        <dbReference type="ARBA" id="ARBA00022723"/>
    </source>
</evidence>
<evidence type="ECO:0000256" key="2">
    <source>
        <dbReference type="ARBA" id="ARBA00004170"/>
    </source>
</evidence>
<dbReference type="InterPro" id="IPR027417">
    <property type="entry name" value="P-loop_NTPase"/>
</dbReference>
<reference evidence="21 22" key="1">
    <citation type="submission" date="2023-02" db="EMBL/GenBank/DDBJ databases">
        <title>Host association and intracellularity evolved multiple times independently in the Rickettsiales.</title>
        <authorList>
            <person name="Castelli M."/>
            <person name="Nardi T."/>
            <person name="Gammuto L."/>
            <person name="Bellinzona G."/>
            <person name="Sabaneyeva E."/>
            <person name="Potekhin A."/>
            <person name="Serra V."/>
            <person name="Petroni G."/>
            <person name="Sassera D."/>
        </authorList>
    </citation>
    <scope>NUCLEOTIDE SEQUENCE [LARGE SCALE GENOMIC DNA]</scope>
    <source>
        <strain evidence="21 22">BOD18</strain>
    </source>
</reference>
<keyword evidence="6 16" id="KW-0963">Cytoplasm</keyword>
<dbReference type="PROSITE" id="PS01312">
    <property type="entry name" value="SECA"/>
    <property type="match status" value="1"/>
</dbReference>
<dbReference type="InterPro" id="IPR020937">
    <property type="entry name" value="SecA_CS"/>
</dbReference>
<dbReference type="InterPro" id="IPR011116">
    <property type="entry name" value="SecA_Wing/Scaffold"/>
</dbReference>
<dbReference type="InterPro" id="IPR014001">
    <property type="entry name" value="Helicase_ATP-bd"/>
</dbReference>
<evidence type="ECO:0000256" key="12">
    <source>
        <dbReference type="ARBA" id="ARBA00022927"/>
    </source>
</evidence>
<organism evidence="21 22">
    <name type="scientific">Candidatus Cyrtobacter comes</name>
    <dbReference type="NCBI Taxonomy" id="675776"/>
    <lineage>
        <taxon>Bacteria</taxon>
        <taxon>Pseudomonadati</taxon>
        <taxon>Pseudomonadota</taxon>
        <taxon>Alphaproteobacteria</taxon>
        <taxon>Rickettsiales</taxon>
        <taxon>Candidatus Midichloriaceae</taxon>
        <taxon>Candidatus Cyrtobacter</taxon>
    </lineage>
</organism>
<keyword evidence="22" id="KW-1185">Reference proteome</keyword>
<keyword evidence="4 16" id="KW-0813">Transport</keyword>
<dbReference type="InterPro" id="IPR001650">
    <property type="entry name" value="Helicase_C-like"/>
</dbReference>
<evidence type="ECO:0000256" key="13">
    <source>
        <dbReference type="ARBA" id="ARBA00022967"/>
    </source>
</evidence>
<comment type="function">
    <text evidence="16">Part of the Sec protein translocase complex. Interacts with the SecYEG preprotein conducting channel. Has a central role in coupling the hydrolysis of ATP to the transfer of proteins into and across the cell membrane, serving both as a receptor for the preprotein-SecB complex and as an ATP-driven molecular motor driving the stepwise translocation of polypeptide chains across the membrane.</text>
</comment>
<feature type="domain" description="Helicase C-terminal" evidence="19">
    <location>
        <begin position="411"/>
        <end position="624"/>
    </location>
</feature>
<evidence type="ECO:0000256" key="17">
    <source>
        <dbReference type="RuleBase" id="RU003874"/>
    </source>
</evidence>
<dbReference type="Pfam" id="PF07517">
    <property type="entry name" value="SecA_DEAD"/>
    <property type="match status" value="1"/>
</dbReference>
<dbReference type="NCBIfam" id="NF009538">
    <property type="entry name" value="PRK12904.1"/>
    <property type="match status" value="1"/>
</dbReference>
<evidence type="ECO:0000256" key="9">
    <source>
        <dbReference type="ARBA" id="ARBA00022741"/>
    </source>
</evidence>
<feature type="binding site" evidence="16">
    <location>
        <position position="500"/>
    </location>
    <ligand>
        <name>ATP</name>
        <dbReference type="ChEBI" id="CHEBI:30616"/>
    </ligand>
</feature>
<keyword evidence="12 16" id="KW-0653">Protein transport</keyword>
<comment type="subcellular location">
    <subcellularLocation>
        <location evidence="16">Cell membrane</location>
        <topology evidence="16">Peripheral membrane protein</topology>
        <orientation evidence="16">Cytoplasmic side</orientation>
    </subcellularLocation>
    <subcellularLocation>
        <location evidence="16">Cytoplasm</location>
    </subcellularLocation>
    <subcellularLocation>
        <location evidence="2">Membrane</location>
        <topology evidence="2">Peripheral membrane protein</topology>
    </subcellularLocation>
    <text evidence="16">Distribution is 50-50.</text>
</comment>
<dbReference type="NCBIfam" id="TIGR00963">
    <property type="entry name" value="secA"/>
    <property type="match status" value="1"/>
</dbReference>
<dbReference type="EC" id="7.4.2.8" evidence="16"/>
<dbReference type="PROSITE" id="PS51194">
    <property type="entry name" value="HELICASE_CTER"/>
    <property type="match status" value="1"/>
</dbReference>
<keyword evidence="9 16" id="KW-0547">Nucleotide-binding</keyword>
<proteinExistence type="inferred from homology"/>
<dbReference type="InterPro" id="IPR000185">
    <property type="entry name" value="SecA"/>
</dbReference>
<accession>A0ABU5L860</accession>
<dbReference type="Pfam" id="PF02810">
    <property type="entry name" value="SEC-C"/>
    <property type="match status" value="1"/>
</dbReference>
<evidence type="ECO:0000256" key="5">
    <source>
        <dbReference type="ARBA" id="ARBA00022475"/>
    </source>
</evidence>
<dbReference type="Pfam" id="PF21090">
    <property type="entry name" value="P-loop_SecA"/>
    <property type="match status" value="1"/>
</dbReference>
<dbReference type="InterPro" id="IPR004027">
    <property type="entry name" value="SEC_C_motif"/>
</dbReference>
<dbReference type="PANTHER" id="PTHR30612:SF0">
    <property type="entry name" value="CHLOROPLAST PROTEIN-TRANSPORTING ATPASE"/>
    <property type="match status" value="1"/>
</dbReference>
<dbReference type="PRINTS" id="PR00906">
    <property type="entry name" value="SECA"/>
</dbReference>
<evidence type="ECO:0000256" key="4">
    <source>
        <dbReference type="ARBA" id="ARBA00022448"/>
    </source>
</evidence>
<dbReference type="Gene3D" id="1.10.3060.10">
    <property type="entry name" value="Helical scaffold and wing domains of SecA"/>
    <property type="match status" value="1"/>
</dbReference>
<dbReference type="SMART" id="SM00958">
    <property type="entry name" value="SecA_PP_bind"/>
    <property type="match status" value="1"/>
</dbReference>
<comment type="subunit">
    <text evidence="16">Monomer and homodimer. Part of the essential Sec protein translocation apparatus which comprises SecA, SecYEG and auxiliary proteins SecDF-YajC and YidC.</text>
</comment>
<keyword evidence="5 16" id="KW-1003">Cell membrane</keyword>
<dbReference type="PANTHER" id="PTHR30612">
    <property type="entry name" value="SECA INNER MEMBRANE COMPONENT OF SEC PROTEIN SECRETION SYSTEM"/>
    <property type="match status" value="1"/>
</dbReference>
<evidence type="ECO:0000313" key="21">
    <source>
        <dbReference type="EMBL" id="MDZ5762232.1"/>
    </source>
</evidence>
<dbReference type="InterPro" id="IPR044722">
    <property type="entry name" value="SecA_SF2_C"/>
</dbReference>
<dbReference type="SMART" id="SM00957">
    <property type="entry name" value="SecA_DEAD"/>
    <property type="match status" value="1"/>
</dbReference>
<sequence>MLRTFFKGVFGNTSRKFLKNAKKVLQKVNDFENELIKLSDAELKAETAKLREQFFKSNDLKFILPRAFAVVREASKRVLNMRHFDVQILGGIALNEGNIAEMRTGEGKTLVATLAAYLNAIPGNGVHVVTVNDYLASRDAKWMGKVYEFLGLSVGCISNELSDVEKKNAYAADITYGTNNEFGFDYLRDNLKYNIDSMVQRELNFAIIDEVDSILIDEARTPLIISGAAEDRSKICKSVVAIINDFDNRDYDLDEGSRSITLNERGSEKAEQLLRSHNLMQSSSALYDRNNISVLHALNQALKAKFLFKKDVDYVVKNGKIVLIDEFTGRLMDGRRYSDGLHQAIEAKEHVAIHNENQTIASTTFQNYFRHYKKLSGMTGTAATEAEEFMDIYSLEVIEIPTFKPIERKDEDDQIYKTMQEKYDAALQEIKEAHAKQQPILVGTSSVEKSEYISKVLKKEKIKHNVLNALRHEQEALIISQAGILGAVTIATNMAGRGTDIMLGGNLEATLLQHPEEERELLRAKISNEIAENKKKVLEAGGLFIICTERNESRRIDNQLRGRSGRQGDVGRTKFFLSLEDDLMRIFGSEKISGLLTRLGLKNGEAITHPWITKSIEKAQKKIEARNYEIRKNLLKFDDVMNEQRNIVYSQRRSVMREQDPISRVKELMKHVCDKKVSDFANIKKNKELWDIDGLEKALSELFSEEIKLQEVIKNNTSYEQLKEYIINLAFDKMRNKIETYTSDPISEAVRRVFLISLDELWMDHLYNIDQLKNGIGLRAYAQKDPLMEYKIESYALFQKMIDDFESLVMYRSLRLRITHSFIDRVSDTQEGTLNPIFDQNPNLIRINKQIDLSKIKIPRNALCPCNSGKKYKYCHGAL</sequence>
<dbReference type="Pfam" id="PF07516">
    <property type="entry name" value="SecA_SW"/>
    <property type="match status" value="1"/>
</dbReference>
<evidence type="ECO:0000256" key="6">
    <source>
        <dbReference type="ARBA" id="ARBA00022490"/>
    </source>
</evidence>
<dbReference type="InterPro" id="IPR011130">
    <property type="entry name" value="SecA_preprotein_X-link_dom"/>
</dbReference>
<dbReference type="SUPFAM" id="SSF81886">
    <property type="entry name" value="Helical scaffold and wing domains of SecA"/>
    <property type="match status" value="1"/>
</dbReference>
<dbReference type="CDD" id="cd18803">
    <property type="entry name" value="SF2_C_secA"/>
    <property type="match status" value="1"/>
</dbReference>
<evidence type="ECO:0000256" key="15">
    <source>
        <dbReference type="ARBA" id="ARBA00023136"/>
    </source>
</evidence>
<dbReference type="InterPro" id="IPR036670">
    <property type="entry name" value="SecA_X-link_sf"/>
</dbReference>
<feature type="domain" description="Helicase ATP-binding" evidence="18">
    <location>
        <begin position="89"/>
        <end position="247"/>
    </location>
</feature>
<feature type="domain" description="SecA family profile" evidence="20">
    <location>
        <begin position="3"/>
        <end position="608"/>
    </location>
</feature>
<keyword evidence="7" id="KW-0997">Cell inner membrane</keyword>
<evidence type="ECO:0000256" key="11">
    <source>
        <dbReference type="ARBA" id="ARBA00022840"/>
    </source>
</evidence>
<dbReference type="PROSITE" id="PS51196">
    <property type="entry name" value="SECA_MOTOR_DEAD"/>
    <property type="match status" value="1"/>
</dbReference>
<evidence type="ECO:0000256" key="3">
    <source>
        <dbReference type="ARBA" id="ARBA00007650"/>
    </source>
</evidence>
<name>A0ABU5L860_9RICK</name>
<feature type="binding site" evidence="16">
    <location>
        <begin position="105"/>
        <end position="109"/>
    </location>
    <ligand>
        <name>ATP</name>
        <dbReference type="ChEBI" id="CHEBI:30616"/>
    </ligand>
</feature>
<dbReference type="SUPFAM" id="SSF81767">
    <property type="entry name" value="Pre-protein crosslinking domain of SecA"/>
    <property type="match status" value="1"/>
</dbReference>
<dbReference type="InterPro" id="IPR036266">
    <property type="entry name" value="SecA_Wing/Scaffold_sf"/>
</dbReference>
<comment type="similarity">
    <text evidence="3 16 17">Belongs to the SecA family.</text>
</comment>
<dbReference type="EMBL" id="JARGYT010000029">
    <property type="protein sequence ID" value="MDZ5762232.1"/>
    <property type="molecule type" value="Genomic_DNA"/>
</dbReference>